<dbReference type="Proteomes" id="UP001375812">
    <property type="component" value="Unassembled WGS sequence"/>
</dbReference>
<proteinExistence type="predicted"/>
<sequence length="49" mass="5217">MTKWYIAIVDCMIAGDRVSRGATACKRLSADQKPICELQGASSGSVKSL</sequence>
<accession>A0ABU8PI76</accession>
<evidence type="ECO:0000313" key="2">
    <source>
        <dbReference type="Proteomes" id="UP001375812"/>
    </source>
</evidence>
<evidence type="ECO:0000313" key="1">
    <source>
        <dbReference type="EMBL" id="MEJ5021280.1"/>
    </source>
</evidence>
<keyword evidence="2" id="KW-1185">Reference proteome</keyword>
<name>A0ABU8PI76_9HYPH</name>
<comment type="caution">
    <text evidence="1">The sequence shown here is derived from an EMBL/GenBank/DDBJ whole genome shotgun (WGS) entry which is preliminary data.</text>
</comment>
<protein>
    <submittedName>
        <fullName evidence="1">Uncharacterized protein</fullName>
    </submittedName>
</protein>
<organism evidence="1 2">
    <name type="scientific">Ochrobactrum vermis</name>
    <dbReference type="NCBI Taxonomy" id="1827297"/>
    <lineage>
        <taxon>Bacteria</taxon>
        <taxon>Pseudomonadati</taxon>
        <taxon>Pseudomonadota</taxon>
        <taxon>Alphaproteobacteria</taxon>
        <taxon>Hyphomicrobiales</taxon>
        <taxon>Brucellaceae</taxon>
        <taxon>Brucella/Ochrobactrum group</taxon>
        <taxon>Ochrobactrum</taxon>
    </lineage>
</organism>
<gene>
    <name evidence="1" type="ORF">WH297_16285</name>
</gene>
<reference evidence="1 2" key="1">
    <citation type="submission" date="2023-12" db="EMBL/GenBank/DDBJ databases">
        <title>Gut-associated functions are favored during microbiome assembly across C. elegans life.</title>
        <authorList>
            <person name="Zimmermann J."/>
        </authorList>
    </citation>
    <scope>NUCLEOTIDE SEQUENCE [LARGE SCALE GENOMIC DNA]</scope>
    <source>
        <strain evidence="1 2">MYb71</strain>
    </source>
</reference>
<dbReference type="RefSeq" id="WP_339561738.1">
    <property type="nucleotide sequence ID" value="NZ_JBBGZH010000002.1"/>
</dbReference>
<dbReference type="EMBL" id="JBBGZH010000002">
    <property type="protein sequence ID" value="MEJ5021280.1"/>
    <property type="molecule type" value="Genomic_DNA"/>
</dbReference>